<evidence type="ECO:0000313" key="3">
    <source>
        <dbReference type="Proteomes" id="UP000275846"/>
    </source>
</evidence>
<keyword evidence="3" id="KW-1185">Reference proteome</keyword>
<gene>
    <name evidence="2" type="ORF">SSLN_LOCUS9453</name>
</gene>
<reference evidence="2 3" key="2">
    <citation type="submission" date="2018-11" db="EMBL/GenBank/DDBJ databases">
        <authorList>
            <consortium name="Pathogen Informatics"/>
        </authorList>
    </citation>
    <scope>NUCLEOTIDE SEQUENCE [LARGE SCALE GENOMIC DNA]</scope>
    <source>
        <strain evidence="2 3">NST_G2</strain>
    </source>
</reference>
<proteinExistence type="predicted"/>
<dbReference type="EMBL" id="UYSU01035247">
    <property type="protein sequence ID" value="VDL95838.1"/>
    <property type="molecule type" value="Genomic_DNA"/>
</dbReference>
<dbReference type="Proteomes" id="UP000275846">
    <property type="component" value="Unassembled WGS sequence"/>
</dbReference>
<evidence type="ECO:0000256" key="1">
    <source>
        <dbReference type="SAM" id="MobiDB-lite"/>
    </source>
</evidence>
<reference evidence="4" key="1">
    <citation type="submission" date="2016-06" db="UniProtKB">
        <authorList>
            <consortium name="WormBaseParasite"/>
        </authorList>
    </citation>
    <scope>IDENTIFICATION</scope>
</reference>
<name>A0A183SZ05_SCHSO</name>
<dbReference type="AlphaFoldDB" id="A0A183SZ05"/>
<evidence type="ECO:0000313" key="2">
    <source>
        <dbReference type="EMBL" id="VDL95838.1"/>
    </source>
</evidence>
<feature type="region of interest" description="Disordered" evidence="1">
    <location>
        <begin position="87"/>
        <end position="112"/>
    </location>
</feature>
<organism evidence="4">
    <name type="scientific">Schistocephalus solidus</name>
    <name type="common">Tapeworm</name>
    <dbReference type="NCBI Taxonomy" id="70667"/>
    <lineage>
        <taxon>Eukaryota</taxon>
        <taxon>Metazoa</taxon>
        <taxon>Spiralia</taxon>
        <taxon>Lophotrochozoa</taxon>
        <taxon>Platyhelminthes</taxon>
        <taxon>Cestoda</taxon>
        <taxon>Eucestoda</taxon>
        <taxon>Diphyllobothriidea</taxon>
        <taxon>Diphyllobothriidae</taxon>
        <taxon>Schistocephalus</taxon>
    </lineage>
</organism>
<accession>A0A183SZ05</accession>
<sequence length="152" mass="16879">MRKRAQLLVTPIRPLRAGQLSDAEAGAAAGDLVYVYFVPSRLCTSILLLDNVGSYSFRNLLSSAASLVASAPTPLECPAVMEHLQLPRGDGHHHHHHHHNHQQHHYQHHNQRRYSYAPTVDHDPSHQLPWSPPISITPAAATSTITSYSCHQ</sequence>
<protein>
    <submittedName>
        <fullName evidence="2 4">Uncharacterized protein</fullName>
    </submittedName>
</protein>
<feature type="compositionally biased region" description="Basic residues" evidence="1">
    <location>
        <begin position="91"/>
        <end position="112"/>
    </location>
</feature>
<evidence type="ECO:0000313" key="4">
    <source>
        <dbReference type="WBParaSite" id="SSLN_0000981301-mRNA-1"/>
    </source>
</evidence>
<dbReference type="WBParaSite" id="SSLN_0000981301-mRNA-1">
    <property type="protein sequence ID" value="SSLN_0000981301-mRNA-1"/>
    <property type="gene ID" value="SSLN_0000981301"/>
</dbReference>